<dbReference type="InterPro" id="IPR003305">
    <property type="entry name" value="CenC_carb-bd"/>
</dbReference>
<feature type="compositionally biased region" description="Low complexity" evidence="2">
    <location>
        <begin position="721"/>
        <end position="735"/>
    </location>
</feature>
<name>A0A7T4TY14_9ACTN</name>
<sequence length="735" mass="78654">MTRLVVEVAFGSTMSTPNPAWTEITQYVDVAAGISIDRGASDELQEISAGTCSMTLDNSDGRFTAGLSTSPYFPHVRKNTPIRVRTLSTDRNLILNPDFESGFGSWGTTASPTAAMSTTRAYDGTQSARITWGAASGQSLYTMLFGLDIGVRYACSAYVWVAAGAPAMECHIDGMATGTASTLTGVWQRITYSFTATATQHLFVIQQVGTATAGTQCWVDAVQVEEGAAPTAYSPLGAAKLHPRFFGMVNDWPTKWKGLYSIAPIVCTDVFKMLSRQESLQPMLVEEVLLDNPTLYFPLGEPTGSTSAGNMTATAGVGTLTVVQAGLGGTLTFGDGQGPPGAGDMPAPTFTPDGISAGKYLTANLGQVVADMNDLWRVRWECWFTTSQDGRVLMALTSVRQDVRLIFSLEAGTGKVMIEYSTDRLPLQTTVAATPNLADGKLHHLHYHELFDELYVDGVLYGAVTAESTDLRIMYVGGYEGSRLWSGTISHLAVYLRTITSPEILTHYTTGITEHIGESAAARLARIASYVPVALTTQGTVFDGMGSQSSLGSSPLTHLKEIETTESGKLLADRASAGLLFQARDVRYNQTPPSGLTLAYGDLETDGVELADDDQKMINTVVASRPGGATQRVVNQTARDTYGPYEKPLDLLKSSDLKVLDAANWLVSRYADPPTEIRQVPINAYTMPLATYRALLAADVSTVIGLTGLPAQAPARRRPSPSRATPRSSPATSTC</sequence>
<feature type="domain" description="CBM-cenC" evidence="3">
    <location>
        <begin position="92"/>
        <end position="199"/>
    </location>
</feature>
<gene>
    <name evidence="4" type="ORF">I8755_16445</name>
</gene>
<dbReference type="Gene3D" id="2.60.120.200">
    <property type="match status" value="1"/>
</dbReference>
<dbReference type="InterPro" id="IPR013320">
    <property type="entry name" value="ConA-like_dom_sf"/>
</dbReference>
<evidence type="ECO:0000313" key="4">
    <source>
        <dbReference type="EMBL" id="QQC89824.1"/>
    </source>
</evidence>
<proteinExistence type="predicted"/>
<evidence type="ECO:0000256" key="2">
    <source>
        <dbReference type="SAM" id="MobiDB-lite"/>
    </source>
</evidence>
<dbReference type="Pfam" id="PF02018">
    <property type="entry name" value="CBM_4_9"/>
    <property type="match status" value="1"/>
</dbReference>
<evidence type="ECO:0000256" key="1">
    <source>
        <dbReference type="ARBA" id="ARBA00022801"/>
    </source>
</evidence>
<dbReference type="SUPFAM" id="SSF49899">
    <property type="entry name" value="Concanavalin A-like lectins/glucanases"/>
    <property type="match status" value="1"/>
</dbReference>
<evidence type="ECO:0000259" key="3">
    <source>
        <dbReference type="Pfam" id="PF02018"/>
    </source>
</evidence>
<dbReference type="EMBL" id="CP065959">
    <property type="protein sequence ID" value="QQC89824.1"/>
    <property type="molecule type" value="Genomic_DNA"/>
</dbReference>
<reference evidence="4 5" key="1">
    <citation type="submission" date="2020-12" db="EMBL/GenBank/DDBJ databases">
        <title>Identification and biosynthesis of polyene macrolides produced by Streptomyces alfalfae Men-myco-93-63.</title>
        <authorList>
            <person name="Liu D."/>
            <person name="Li Y."/>
            <person name="Liu L."/>
            <person name="Han X."/>
            <person name="Shen F."/>
        </authorList>
    </citation>
    <scope>NUCLEOTIDE SEQUENCE [LARGE SCALE GENOMIC DNA]</scope>
    <source>
        <strain evidence="4 5">Men-myco-93-63</strain>
    </source>
</reference>
<keyword evidence="1" id="KW-0378">Hydrolase</keyword>
<organism evidence="4 5">
    <name type="scientific">Streptomyces alfalfae</name>
    <dbReference type="NCBI Taxonomy" id="1642299"/>
    <lineage>
        <taxon>Bacteria</taxon>
        <taxon>Bacillati</taxon>
        <taxon>Actinomycetota</taxon>
        <taxon>Actinomycetes</taxon>
        <taxon>Kitasatosporales</taxon>
        <taxon>Streptomycetaceae</taxon>
        <taxon>Streptomyces</taxon>
    </lineage>
</organism>
<evidence type="ECO:0000313" key="5">
    <source>
        <dbReference type="Proteomes" id="UP000596130"/>
    </source>
</evidence>
<feature type="region of interest" description="Disordered" evidence="2">
    <location>
        <begin position="711"/>
        <end position="735"/>
    </location>
</feature>
<dbReference type="AlphaFoldDB" id="A0A7T4TY14"/>
<dbReference type="InterPro" id="IPR008979">
    <property type="entry name" value="Galactose-bd-like_sf"/>
</dbReference>
<dbReference type="Gene3D" id="2.60.120.260">
    <property type="entry name" value="Galactose-binding domain-like"/>
    <property type="match status" value="1"/>
</dbReference>
<dbReference type="GO" id="GO:0016798">
    <property type="term" value="F:hydrolase activity, acting on glycosyl bonds"/>
    <property type="evidence" value="ECO:0007669"/>
    <property type="project" value="InterPro"/>
</dbReference>
<dbReference type="Proteomes" id="UP000596130">
    <property type="component" value="Chromosome"/>
</dbReference>
<accession>A0A7T4TY14</accession>
<protein>
    <submittedName>
        <fullName evidence="4">Carbohydrate binding domain-containing protein</fullName>
    </submittedName>
</protein>
<dbReference type="RefSeq" id="WP_198502889.1">
    <property type="nucleotide sequence ID" value="NZ_CP065959.1"/>
</dbReference>
<dbReference type="SUPFAM" id="SSF49785">
    <property type="entry name" value="Galactose-binding domain-like"/>
    <property type="match status" value="1"/>
</dbReference>